<keyword evidence="1" id="KW-1133">Transmembrane helix</keyword>
<proteinExistence type="predicted"/>
<feature type="transmembrane region" description="Helical" evidence="1">
    <location>
        <begin position="112"/>
        <end position="131"/>
    </location>
</feature>
<keyword evidence="1" id="KW-0812">Transmembrane</keyword>
<reference evidence="3" key="1">
    <citation type="journal article" date="2019" name="Int. J. Syst. Evol. Microbiol.">
        <title>The Global Catalogue of Microorganisms (GCM) 10K type strain sequencing project: providing services to taxonomists for standard genome sequencing and annotation.</title>
        <authorList>
            <consortium name="The Broad Institute Genomics Platform"/>
            <consortium name="The Broad Institute Genome Sequencing Center for Infectious Disease"/>
            <person name="Wu L."/>
            <person name="Ma J."/>
        </authorList>
    </citation>
    <scope>NUCLEOTIDE SEQUENCE [LARGE SCALE GENOMIC DNA]</scope>
    <source>
        <strain evidence="3">CCUG 61889</strain>
    </source>
</reference>
<evidence type="ECO:0000256" key="1">
    <source>
        <dbReference type="SAM" id="Phobius"/>
    </source>
</evidence>
<organism evidence="2 3">
    <name type="scientific">Bacillus songklensis</name>
    <dbReference type="NCBI Taxonomy" id="1069116"/>
    <lineage>
        <taxon>Bacteria</taxon>
        <taxon>Bacillati</taxon>
        <taxon>Bacillota</taxon>
        <taxon>Bacilli</taxon>
        <taxon>Bacillales</taxon>
        <taxon>Bacillaceae</taxon>
        <taxon>Bacillus</taxon>
    </lineage>
</organism>
<protein>
    <submittedName>
        <fullName evidence="2">Uncharacterized protein</fullName>
    </submittedName>
</protein>
<feature type="transmembrane region" description="Helical" evidence="1">
    <location>
        <begin position="12"/>
        <end position="33"/>
    </location>
</feature>
<name>A0ABV8B5D7_9BACI</name>
<dbReference type="EMBL" id="JBHRZT010000070">
    <property type="protein sequence ID" value="MFC3885398.1"/>
    <property type="molecule type" value="Genomic_DNA"/>
</dbReference>
<comment type="caution">
    <text evidence="2">The sequence shown here is derived from an EMBL/GenBank/DDBJ whole genome shotgun (WGS) entry which is preliminary data.</text>
</comment>
<evidence type="ECO:0000313" key="3">
    <source>
        <dbReference type="Proteomes" id="UP001595752"/>
    </source>
</evidence>
<feature type="transmembrane region" description="Helical" evidence="1">
    <location>
        <begin position="80"/>
        <end position="100"/>
    </location>
</feature>
<sequence length="168" mass="19696">MFGVYDVWKFLLAFFLIFPIVTFIHLLGHIFFVKLFGGKNTRMIVGCGEKLCMLGKIEIRKFYFWSGRCEFSYLKFNNRLTNSLIILGGSLFNLISMLIVNSMIKVKVLEPSMFWDQFVYFSFYFVFFALFPMDNPTGIPSDGKAAYLLWKKKTKKTEDDFQCKNHST</sequence>
<accession>A0ABV8B5D7</accession>
<gene>
    <name evidence="2" type="ORF">ACFOU2_18680</name>
</gene>
<keyword evidence="3" id="KW-1185">Reference proteome</keyword>
<keyword evidence="1" id="KW-0472">Membrane</keyword>
<dbReference type="Proteomes" id="UP001595752">
    <property type="component" value="Unassembled WGS sequence"/>
</dbReference>
<evidence type="ECO:0000313" key="2">
    <source>
        <dbReference type="EMBL" id="MFC3885398.1"/>
    </source>
</evidence>